<dbReference type="AlphaFoldDB" id="A0A1Q9BT12"/>
<reference evidence="1 2" key="1">
    <citation type="submission" date="2016-02" db="EMBL/GenBank/DDBJ databases">
        <title>Genome analysis of coral dinoflagellate symbionts highlights evolutionary adaptations to a symbiotic lifestyle.</title>
        <authorList>
            <person name="Aranda M."/>
            <person name="Li Y."/>
            <person name="Liew Y.J."/>
            <person name="Baumgarten S."/>
            <person name="Simakov O."/>
            <person name="Wilson M."/>
            <person name="Piel J."/>
            <person name="Ashoor H."/>
            <person name="Bougouffa S."/>
            <person name="Bajic V.B."/>
            <person name="Ryu T."/>
            <person name="Ravasi T."/>
            <person name="Bayer T."/>
            <person name="Micklem G."/>
            <person name="Kim H."/>
            <person name="Bhak J."/>
            <person name="Lajeunesse T.C."/>
            <person name="Voolstra C.R."/>
        </authorList>
    </citation>
    <scope>NUCLEOTIDE SEQUENCE [LARGE SCALE GENOMIC DNA]</scope>
    <source>
        <strain evidence="1 2">CCMP2467</strain>
    </source>
</reference>
<keyword evidence="2" id="KW-1185">Reference proteome</keyword>
<protein>
    <submittedName>
        <fullName evidence="1">Uncharacterized protein</fullName>
    </submittedName>
</protein>
<dbReference type="EMBL" id="LSRX01004684">
    <property type="protein sequence ID" value="OLP73833.1"/>
    <property type="molecule type" value="Genomic_DNA"/>
</dbReference>
<gene>
    <name evidence="1" type="ORF">AK812_SmicGene46800</name>
</gene>
<evidence type="ECO:0000313" key="1">
    <source>
        <dbReference type="EMBL" id="OLP73833.1"/>
    </source>
</evidence>
<evidence type="ECO:0000313" key="2">
    <source>
        <dbReference type="Proteomes" id="UP000186817"/>
    </source>
</evidence>
<dbReference type="OrthoDB" id="408148at2759"/>
<accession>A0A1Q9BT12</accession>
<comment type="caution">
    <text evidence="1">The sequence shown here is derived from an EMBL/GenBank/DDBJ whole genome shotgun (WGS) entry which is preliminary data.</text>
</comment>
<sequence length="310" mass="34992">MSATISRVVLPGPATAIAVYSAEDYPEFQRQWVVSELLGNLFETESSEKIMEHARSPEKWSQVQEMHCKIFPGMPFPKLLRGKHDAVPADEVNQQPFFLKERTFPSSVAISWIAWALGWPRRRAEHRKLAADFLRELLCHALDRAGSLSFDVEAVGAPRHRGATSVSVQHPAGTFAADHIWGRSIRARMQPSWRELSEAGLLSSDFQRPSLADLIIFALQPTAASTDASSLARPLAFSLLSQLWHWLERNMSSLSLQQLDMRMGMQKNRARRNLAMLEATTDAAMFYFRENALWQQCRLLVSSQNGDEAD</sequence>
<name>A0A1Q9BT12_SYMMI</name>
<dbReference type="Proteomes" id="UP000186817">
    <property type="component" value="Unassembled WGS sequence"/>
</dbReference>
<organism evidence="1 2">
    <name type="scientific">Symbiodinium microadriaticum</name>
    <name type="common">Dinoflagellate</name>
    <name type="synonym">Zooxanthella microadriatica</name>
    <dbReference type="NCBI Taxonomy" id="2951"/>
    <lineage>
        <taxon>Eukaryota</taxon>
        <taxon>Sar</taxon>
        <taxon>Alveolata</taxon>
        <taxon>Dinophyceae</taxon>
        <taxon>Suessiales</taxon>
        <taxon>Symbiodiniaceae</taxon>
        <taxon>Symbiodinium</taxon>
    </lineage>
</organism>
<proteinExistence type="predicted"/>